<comment type="caution">
    <text evidence="1">The sequence shown here is derived from an EMBL/GenBank/DDBJ whole genome shotgun (WGS) entry which is preliminary data.</text>
</comment>
<gene>
    <name evidence="1" type="ORF">HMPREF0428_01845</name>
</gene>
<name>A0AA87B620_9BACL</name>
<dbReference type="RefSeq" id="WP_003148026.1">
    <property type="nucleotide sequence ID" value="NZ_GL883586.1"/>
</dbReference>
<accession>A0AA87B620</accession>
<sequence>MEEKLFNLVRIMKKETSGYNGVKKINFEYKERIYTLTEEGLYPLVEHAGIDIDLTNSLTDVTVKSMEF</sequence>
<dbReference type="AlphaFoldDB" id="A0AA87B620"/>
<protein>
    <submittedName>
        <fullName evidence="1">Uncharacterized protein</fullName>
    </submittedName>
</protein>
<evidence type="ECO:0000313" key="2">
    <source>
        <dbReference type="Proteomes" id="UP000004773"/>
    </source>
</evidence>
<dbReference type="Proteomes" id="UP000004773">
    <property type="component" value="Unassembled WGS sequence"/>
</dbReference>
<dbReference type="EMBL" id="ACRO01000047">
    <property type="protein sequence ID" value="EGF86043.1"/>
    <property type="molecule type" value="Genomic_DNA"/>
</dbReference>
<proteinExistence type="predicted"/>
<organism evidence="1 2">
    <name type="scientific">Gemella haemolysans M341</name>
    <dbReference type="NCBI Taxonomy" id="562981"/>
    <lineage>
        <taxon>Bacteria</taxon>
        <taxon>Bacillati</taxon>
        <taxon>Bacillota</taxon>
        <taxon>Bacilli</taxon>
        <taxon>Bacillales</taxon>
        <taxon>Gemellaceae</taxon>
        <taxon>Gemella</taxon>
    </lineage>
</organism>
<reference evidence="1 2" key="1">
    <citation type="submission" date="2011-03" db="EMBL/GenBank/DDBJ databases">
        <title>The Genome Sequence of Gemella haemolysans M341.</title>
        <authorList>
            <consortium name="The Broad Institute Genome Sequencing Platform"/>
            <consortium name="The Broad Institute Genome Sequencing Center for Infectious Disease"/>
            <person name="Earl A."/>
            <person name="Ward D."/>
            <person name="Feldgarden M."/>
            <person name="Gevers D."/>
            <person name="Sibley C.D."/>
            <person name="Field T.R."/>
            <person name="Grinwis M."/>
            <person name="Eshaghurshan C.S."/>
            <person name="Surette M.G."/>
            <person name="Young S.K."/>
            <person name="Zeng Q."/>
            <person name="Gargeya S."/>
            <person name="Fitzgerald M."/>
            <person name="Haas B."/>
            <person name="Abouelleil A."/>
            <person name="Alvarado L."/>
            <person name="Arachchi H.M."/>
            <person name="Berlin A."/>
            <person name="Brown A."/>
            <person name="Chapman S.B."/>
            <person name="Chen Z."/>
            <person name="Dunbar C."/>
            <person name="Freedman E."/>
            <person name="Gearin G."/>
            <person name="Gellesch M."/>
            <person name="Goldberg J."/>
            <person name="Griggs A."/>
            <person name="Gujja S."/>
            <person name="Heilman E.R."/>
            <person name="Heiman D."/>
            <person name="Howarth C."/>
            <person name="Larson L."/>
            <person name="Lui A."/>
            <person name="MacDonald P.J.P."/>
            <person name="Mehta T."/>
            <person name="Montmayeur A."/>
            <person name="Murphy C."/>
            <person name="Neiman D."/>
            <person name="Pearson M."/>
            <person name="Priest M."/>
            <person name="Roberts A."/>
            <person name="Saif S."/>
            <person name="Shea T."/>
            <person name="Shenoy N."/>
            <person name="Sisk P."/>
            <person name="Stolte C."/>
            <person name="Sykes S."/>
            <person name="White J."/>
            <person name="Yandava C."/>
            <person name="Wortman J."/>
            <person name="Nusbaum C."/>
            <person name="Birren B."/>
        </authorList>
    </citation>
    <scope>NUCLEOTIDE SEQUENCE [LARGE SCALE GENOMIC DNA]</scope>
    <source>
        <strain evidence="1 2">M341</strain>
    </source>
</reference>
<evidence type="ECO:0000313" key="1">
    <source>
        <dbReference type="EMBL" id="EGF86043.1"/>
    </source>
</evidence>